<dbReference type="SUPFAM" id="SSF53335">
    <property type="entry name" value="S-adenosyl-L-methionine-dependent methyltransferases"/>
    <property type="match status" value="1"/>
</dbReference>
<protein>
    <recommendedName>
        <fullName evidence="3">DNA methylase</fullName>
    </recommendedName>
</protein>
<dbReference type="Gene3D" id="3.40.50.150">
    <property type="entry name" value="Vaccinia Virus protein VP39"/>
    <property type="match status" value="1"/>
</dbReference>
<keyword evidence="2" id="KW-1185">Reference proteome</keyword>
<accession>A0ABU2L6M2</accession>
<gene>
    <name evidence="1" type="ORF">RM780_09590</name>
</gene>
<comment type="caution">
    <text evidence="1">The sequence shown here is derived from an EMBL/GenBank/DDBJ whole genome shotgun (WGS) entry which is preliminary data.</text>
</comment>
<dbReference type="EMBL" id="JAVREN010000010">
    <property type="protein sequence ID" value="MDT0307214.1"/>
    <property type="molecule type" value="Genomic_DNA"/>
</dbReference>
<sequence>MTAWQPLPELPAGTGEVPHLGMVPVVWPTGQRGEHLAEHGYTPGTERDHLRVAPATAAYAIRTFTRPGATVIDPDCGAGTVLVEALHCGRHAVGVARGRRWWTLARANLTAAKRQGAAADGMVLPTSRAGDLTASADLILTAWRPSADTTTPSDAADGTRPGSVEWLAGMLTWSRSLLRPGGHLVVAARPQRRHGYLLDGPGHIQRAALAARLLPVARCIALQVPLRESELNLQPSLAQQRAVARCERLTGHPITVTAHHDILVFRAPDTAAQAAAAEVPAPSRIPPRLRERADAGLRELVGGAA</sequence>
<dbReference type="Proteomes" id="UP001183388">
    <property type="component" value="Unassembled WGS sequence"/>
</dbReference>
<evidence type="ECO:0008006" key="3">
    <source>
        <dbReference type="Google" id="ProtNLM"/>
    </source>
</evidence>
<dbReference type="InterPro" id="IPR029063">
    <property type="entry name" value="SAM-dependent_MTases_sf"/>
</dbReference>
<evidence type="ECO:0000313" key="2">
    <source>
        <dbReference type="Proteomes" id="UP001183388"/>
    </source>
</evidence>
<organism evidence="1 2">
    <name type="scientific">Streptomyces boetiae</name>
    <dbReference type="NCBI Taxonomy" id="3075541"/>
    <lineage>
        <taxon>Bacteria</taxon>
        <taxon>Bacillati</taxon>
        <taxon>Actinomycetota</taxon>
        <taxon>Actinomycetes</taxon>
        <taxon>Kitasatosporales</taxon>
        <taxon>Streptomycetaceae</taxon>
        <taxon>Streptomyces</taxon>
    </lineage>
</organism>
<proteinExistence type="predicted"/>
<name>A0ABU2L6M2_9ACTN</name>
<evidence type="ECO:0000313" key="1">
    <source>
        <dbReference type="EMBL" id="MDT0307214.1"/>
    </source>
</evidence>
<dbReference type="RefSeq" id="WP_311630156.1">
    <property type="nucleotide sequence ID" value="NZ_JAVREN010000010.1"/>
</dbReference>
<reference evidence="2" key="1">
    <citation type="submission" date="2023-07" db="EMBL/GenBank/DDBJ databases">
        <title>30 novel species of actinomycetes from the DSMZ collection.</title>
        <authorList>
            <person name="Nouioui I."/>
        </authorList>
    </citation>
    <scope>NUCLEOTIDE SEQUENCE [LARGE SCALE GENOMIC DNA]</scope>
    <source>
        <strain evidence="2">DSM 44917</strain>
    </source>
</reference>